<comment type="caution">
    <text evidence="1">The sequence shown here is derived from an EMBL/GenBank/DDBJ whole genome shotgun (WGS) entry which is preliminary data.</text>
</comment>
<organism evidence="1 2">
    <name type="scientific">Pontibacter fetidus</name>
    <dbReference type="NCBI Taxonomy" id="2700082"/>
    <lineage>
        <taxon>Bacteria</taxon>
        <taxon>Pseudomonadati</taxon>
        <taxon>Bacteroidota</taxon>
        <taxon>Cytophagia</taxon>
        <taxon>Cytophagales</taxon>
        <taxon>Hymenobacteraceae</taxon>
        <taxon>Pontibacter</taxon>
    </lineage>
</organism>
<dbReference type="Proteomes" id="UP000478546">
    <property type="component" value="Unassembled WGS sequence"/>
</dbReference>
<dbReference type="AlphaFoldDB" id="A0A6B2H893"/>
<name>A0A6B2H893_9BACT</name>
<gene>
    <name evidence="1" type="ORF">GWO68_05755</name>
</gene>
<evidence type="ECO:0000313" key="1">
    <source>
        <dbReference type="EMBL" id="NDK55414.1"/>
    </source>
</evidence>
<dbReference type="EMBL" id="JAAEAA010000005">
    <property type="protein sequence ID" value="NDK55414.1"/>
    <property type="molecule type" value="Genomic_DNA"/>
</dbReference>
<keyword evidence="2" id="KW-1185">Reference proteome</keyword>
<protein>
    <submittedName>
        <fullName evidence="1">Uncharacterized protein</fullName>
    </submittedName>
</protein>
<sequence length="221" mass="25153">MKKYYIITYRGSTSGESGEQCGTDYIFDNACVVCGTGAELKGTLKVRGITKTKKNLFETVNGDCLISKSLKESIVEKLPNLRLEQVVDKKNQSIDFYHLYTRLNLPKFKETSTGYVTEDQCPVCMRNGFYNDVTIGNPTIVKPLAFTYNYEDLVLISNAIILKTWECRGLSNKVKSGNKVVRFARPWIVVREDLKEVLESEKIKNIHFEQIIIEGCVQQNL</sequence>
<accession>A0A6B2H893</accession>
<dbReference type="RefSeq" id="WP_162345464.1">
    <property type="nucleotide sequence ID" value="NZ_JAAEAA010000005.1"/>
</dbReference>
<reference evidence="1 2" key="1">
    <citation type="submission" date="2020-01" db="EMBL/GenBank/DDBJ databases">
        <authorList>
            <person name="Kim M.K."/>
        </authorList>
    </citation>
    <scope>NUCLEOTIDE SEQUENCE [LARGE SCALE GENOMIC DNA]</scope>
    <source>
        <strain evidence="1 2">BT213</strain>
    </source>
</reference>
<proteinExistence type="predicted"/>
<evidence type="ECO:0000313" key="2">
    <source>
        <dbReference type="Proteomes" id="UP000478546"/>
    </source>
</evidence>